<evidence type="ECO:0000313" key="3">
    <source>
        <dbReference type="EMBL" id="CBH76521.1"/>
    </source>
</evidence>
<name>E6PJ79_9ZZZZ</name>
<dbReference type="Pfam" id="PF13185">
    <property type="entry name" value="GAF_2"/>
    <property type="match status" value="1"/>
</dbReference>
<dbReference type="Pfam" id="PF00990">
    <property type="entry name" value="GGDEF"/>
    <property type="match status" value="1"/>
</dbReference>
<accession>E6PJ79</accession>
<reference evidence="3" key="1">
    <citation type="submission" date="2009-10" db="EMBL/GenBank/DDBJ databases">
        <title>Diversity of trophic interactions inside an arsenic-rich microbial ecosystem.</title>
        <authorList>
            <person name="Bertin P.N."/>
            <person name="Heinrich-Salmeron A."/>
            <person name="Pelletier E."/>
            <person name="Goulhen-Chollet F."/>
            <person name="Arsene-Ploetze F."/>
            <person name="Gallien S."/>
            <person name="Calteau A."/>
            <person name="Vallenet D."/>
            <person name="Casiot C."/>
            <person name="Chane-Woon-Ming B."/>
            <person name="Giloteaux L."/>
            <person name="Barakat M."/>
            <person name="Bonnefoy V."/>
            <person name="Bruneel O."/>
            <person name="Chandler M."/>
            <person name="Cleiss J."/>
            <person name="Duran R."/>
            <person name="Elbaz-Poulichet F."/>
            <person name="Fonknechten N."/>
            <person name="Lauga B."/>
            <person name="Mornico D."/>
            <person name="Ortet P."/>
            <person name="Schaeffer C."/>
            <person name="Siguier P."/>
            <person name="Alexander Thil Smith A."/>
            <person name="Van Dorsselaer A."/>
            <person name="Weissenbach J."/>
            <person name="Medigue C."/>
            <person name="Le Paslier D."/>
        </authorList>
    </citation>
    <scope>NUCLEOTIDE SEQUENCE</scope>
</reference>
<proteinExistence type="predicted"/>
<dbReference type="Pfam" id="PF13487">
    <property type="entry name" value="HD_5"/>
    <property type="match status" value="1"/>
</dbReference>
<dbReference type="Gene3D" id="1.10.3210.10">
    <property type="entry name" value="Hypothetical protein af1432"/>
    <property type="match status" value="1"/>
</dbReference>
<dbReference type="InterPro" id="IPR043128">
    <property type="entry name" value="Rev_trsase/Diguanyl_cyclase"/>
</dbReference>
<dbReference type="InterPro" id="IPR003607">
    <property type="entry name" value="HD/PDEase_dom"/>
</dbReference>
<dbReference type="PANTHER" id="PTHR43155:SF2">
    <property type="entry name" value="CYCLIC DI-GMP PHOSPHODIESTERASE PA4108"/>
    <property type="match status" value="1"/>
</dbReference>
<evidence type="ECO:0000259" key="2">
    <source>
        <dbReference type="PROSITE" id="PS51832"/>
    </source>
</evidence>
<sequence length="541" mass="59473">MERDMGVGEQIGKSSALVRRAAALLSSDHSFDELFARLTEMLAELVDASTVFVALPAASGEYAVEYHFDHGKVLRGHVPLRGGSVALRAITERRLIWGNAPEQWAPGGRVPIDSEHPERNDSISAIFAPMRHAGEIVGCLSVQSPKADAYTEGEAELVAAIAHFLGVALENRRLFEQSQRIAEIDPLTGLPNHSKLVRDLERLVGQATSTRPVAAAIFNVVNFSQFNDTYGYALGDEVLHRIAATISRFFSTTVTVGRFGGDAFLMIVHGETSERAIATIDELARAFSDLTFEDAERRIPISLACGYALAPMDALTRVDLIALCTHRRRLSRKRGGAPVGDDEIDALALNGHFIEVQTLVDALMDRDPFTRVHLVHVNAMAKHWSEANLDLSPSEFSTFMQASLLHDLGKLLVSDRILVKPGRLSAAEYRSMQEHARFGHNILSDFRRFDDVARVVAQHHERWDGKGYPAGLAGEGIDRLARAVAILDAFSAMVDDRPYHRGISEAEAILEIRRCAGTQFDPELVERFVAWRAEGGDANAV</sequence>
<evidence type="ECO:0008006" key="4">
    <source>
        <dbReference type="Google" id="ProtNLM"/>
    </source>
</evidence>
<organism evidence="3">
    <name type="scientific">mine drainage metagenome</name>
    <dbReference type="NCBI Taxonomy" id="410659"/>
    <lineage>
        <taxon>unclassified sequences</taxon>
        <taxon>metagenomes</taxon>
        <taxon>ecological metagenomes</taxon>
    </lineage>
</organism>
<dbReference type="SMART" id="SM00267">
    <property type="entry name" value="GGDEF"/>
    <property type="match status" value="1"/>
</dbReference>
<dbReference type="InterPro" id="IPR029016">
    <property type="entry name" value="GAF-like_dom_sf"/>
</dbReference>
<dbReference type="EMBL" id="CABL01000019">
    <property type="protein sequence ID" value="CBH76521.1"/>
    <property type="molecule type" value="Genomic_DNA"/>
</dbReference>
<dbReference type="SMART" id="SM00065">
    <property type="entry name" value="GAF"/>
    <property type="match status" value="1"/>
</dbReference>
<dbReference type="SUPFAM" id="SSF55781">
    <property type="entry name" value="GAF domain-like"/>
    <property type="match status" value="1"/>
</dbReference>
<feature type="domain" description="HD-GYP" evidence="2">
    <location>
        <begin position="348"/>
        <end position="541"/>
    </location>
</feature>
<dbReference type="CDD" id="cd01949">
    <property type="entry name" value="GGDEF"/>
    <property type="match status" value="1"/>
</dbReference>
<feature type="domain" description="GGDEF" evidence="1">
    <location>
        <begin position="211"/>
        <end position="344"/>
    </location>
</feature>
<dbReference type="InterPro" id="IPR003018">
    <property type="entry name" value="GAF"/>
</dbReference>
<dbReference type="PANTHER" id="PTHR43155">
    <property type="entry name" value="CYCLIC DI-GMP PHOSPHODIESTERASE PA4108-RELATED"/>
    <property type="match status" value="1"/>
</dbReference>
<dbReference type="PROSITE" id="PS50887">
    <property type="entry name" value="GGDEF"/>
    <property type="match status" value="1"/>
</dbReference>
<dbReference type="InterPro" id="IPR000160">
    <property type="entry name" value="GGDEF_dom"/>
</dbReference>
<comment type="caution">
    <text evidence="3">The sequence shown here is derived from an EMBL/GenBank/DDBJ whole genome shotgun (WGS) entry which is preliminary data.</text>
</comment>
<dbReference type="NCBIfam" id="TIGR00254">
    <property type="entry name" value="GGDEF"/>
    <property type="match status" value="1"/>
</dbReference>
<evidence type="ECO:0000259" key="1">
    <source>
        <dbReference type="PROSITE" id="PS50887"/>
    </source>
</evidence>
<dbReference type="AlphaFoldDB" id="E6PJ79"/>
<dbReference type="Gene3D" id="3.30.70.270">
    <property type="match status" value="1"/>
</dbReference>
<dbReference type="CDD" id="cd00077">
    <property type="entry name" value="HDc"/>
    <property type="match status" value="1"/>
</dbReference>
<dbReference type="SUPFAM" id="SSF109604">
    <property type="entry name" value="HD-domain/PDEase-like"/>
    <property type="match status" value="1"/>
</dbReference>
<dbReference type="SUPFAM" id="SSF55073">
    <property type="entry name" value="Nucleotide cyclase"/>
    <property type="match status" value="1"/>
</dbReference>
<protein>
    <recommendedName>
        <fullName evidence="4">Diguanylate cyclase</fullName>
    </recommendedName>
</protein>
<dbReference type="InterPro" id="IPR029787">
    <property type="entry name" value="Nucleotide_cyclase"/>
</dbReference>
<dbReference type="InterPro" id="IPR037522">
    <property type="entry name" value="HD_GYP_dom"/>
</dbReference>
<gene>
    <name evidence="3" type="ORF">CARN1_1002</name>
</gene>
<dbReference type="Gene3D" id="3.30.450.40">
    <property type="match status" value="1"/>
</dbReference>
<dbReference type="PROSITE" id="PS51832">
    <property type="entry name" value="HD_GYP"/>
    <property type="match status" value="1"/>
</dbReference>